<dbReference type="EMBL" id="CP098747">
    <property type="protein sequence ID" value="USG61815.1"/>
    <property type="molecule type" value="Genomic_DNA"/>
</dbReference>
<gene>
    <name evidence="1" type="ORF">NBZ79_02360</name>
</gene>
<evidence type="ECO:0000313" key="2">
    <source>
        <dbReference type="Proteomes" id="UP001056291"/>
    </source>
</evidence>
<dbReference type="InterPro" id="IPR014710">
    <property type="entry name" value="RmlC-like_jellyroll"/>
</dbReference>
<keyword evidence="2" id="KW-1185">Reference proteome</keyword>
<name>A0ABY4W3P6_9PROT</name>
<proteinExistence type="predicted"/>
<dbReference type="SUPFAM" id="SSF51182">
    <property type="entry name" value="RmlC-like cupins"/>
    <property type="match status" value="1"/>
</dbReference>
<accession>A0ABY4W3P6</accession>
<evidence type="ECO:0000313" key="1">
    <source>
        <dbReference type="EMBL" id="USG61815.1"/>
    </source>
</evidence>
<sequence length="193" mass="21957">MADKSERNKAVARTVDNIRRLTSGKTISAELLAEIKAELLALAAKRDFFSFQDFPPPEKSLKRRSCLYRLSEDDDHGFALYLNSADGLVNAPPHDHTTWAVIVGVHGQEENRFYKRLERGVEQVGAQMVEEGTGVALMPDDVHTIHIEAGTPVLNFHMYGRGLEQLDSRNFWNKKKEIWEVFPAHTDIREARK</sequence>
<protein>
    <recommendedName>
        <fullName evidence="3">Cysteine dioxygenase</fullName>
    </recommendedName>
</protein>
<reference evidence="1" key="1">
    <citation type="submission" date="2022-06" db="EMBL/GenBank/DDBJ databases">
        <title>Sneathiella actinostolidae sp. nov., isolated from a sea anemonein the Western Pacific Ocean.</title>
        <authorList>
            <person name="Wei M.J."/>
        </authorList>
    </citation>
    <scope>NUCLEOTIDE SEQUENCE</scope>
    <source>
        <strain evidence="1">PHK-P5</strain>
    </source>
</reference>
<organism evidence="1 2">
    <name type="scientific">Sneathiella marina</name>
    <dbReference type="NCBI Taxonomy" id="2950108"/>
    <lineage>
        <taxon>Bacteria</taxon>
        <taxon>Pseudomonadati</taxon>
        <taxon>Pseudomonadota</taxon>
        <taxon>Alphaproteobacteria</taxon>
        <taxon>Sneathiellales</taxon>
        <taxon>Sneathiellaceae</taxon>
        <taxon>Sneathiella</taxon>
    </lineage>
</organism>
<evidence type="ECO:0008006" key="3">
    <source>
        <dbReference type="Google" id="ProtNLM"/>
    </source>
</evidence>
<dbReference type="RefSeq" id="WP_251935072.1">
    <property type="nucleotide sequence ID" value="NZ_CP098747.1"/>
</dbReference>
<dbReference type="InterPro" id="IPR011051">
    <property type="entry name" value="RmlC_Cupin_sf"/>
</dbReference>
<dbReference type="Proteomes" id="UP001056291">
    <property type="component" value="Chromosome"/>
</dbReference>
<dbReference type="Gene3D" id="2.60.120.10">
    <property type="entry name" value="Jelly Rolls"/>
    <property type="match status" value="1"/>
</dbReference>